<reference evidence="2 3" key="3">
    <citation type="journal article" date="2017" name="Mol. Plant Pathol.">
        <title>A gapless genome sequence of the fungus Botrytis cinerea.</title>
        <authorList>
            <person name="Van Kan J.A."/>
            <person name="Stassen J.H."/>
            <person name="Mosbach A."/>
            <person name="Van Der Lee T.A."/>
            <person name="Faino L."/>
            <person name="Farmer A.D."/>
            <person name="Papasotiriou D.G."/>
            <person name="Zhou S."/>
            <person name="Seidl M.F."/>
            <person name="Cottam E."/>
            <person name="Edel D."/>
            <person name="Hahn M."/>
            <person name="Schwartz D.C."/>
            <person name="Dietrich R.A."/>
            <person name="Widdison S."/>
            <person name="Scalliet G."/>
        </authorList>
    </citation>
    <scope>NUCLEOTIDE SEQUENCE [LARGE SCALE GENOMIC DNA]</scope>
    <source>
        <strain evidence="2 3">B05.10</strain>
    </source>
</reference>
<sequence>MSGIKEYALLCLENPLLELSSASSVENFEIRVYPFLREKSYLYLSFQLIFCEYTYPAEANSISRYPSPRKPSSPRQIRPQA</sequence>
<proteinExistence type="predicted"/>
<dbReference type="RefSeq" id="XP_024547596.1">
    <property type="nucleotide sequence ID" value="XM_024691823.1"/>
</dbReference>
<organism evidence="2 3">
    <name type="scientific">Botryotinia fuckeliana (strain B05.10)</name>
    <name type="common">Noble rot fungus</name>
    <name type="synonym">Botrytis cinerea</name>
    <dbReference type="NCBI Taxonomy" id="332648"/>
    <lineage>
        <taxon>Eukaryota</taxon>
        <taxon>Fungi</taxon>
        <taxon>Dikarya</taxon>
        <taxon>Ascomycota</taxon>
        <taxon>Pezizomycotina</taxon>
        <taxon>Leotiomycetes</taxon>
        <taxon>Helotiales</taxon>
        <taxon>Sclerotiniaceae</taxon>
        <taxon>Botrytis</taxon>
    </lineage>
</organism>
<name>A0A384JBZ0_BOTFB</name>
<dbReference type="OrthoDB" id="432447at2759"/>
<reference evidence="2 3" key="2">
    <citation type="journal article" date="2012" name="Eukaryot. Cell">
        <title>Genome update of Botrytis cinerea strains B05.10 and T4.</title>
        <authorList>
            <person name="Staats M."/>
            <person name="van Kan J.A."/>
        </authorList>
    </citation>
    <scope>NUCLEOTIDE SEQUENCE [LARGE SCALE GENOMIC DNA]</scope>
    <source>
        <strain evidence="2 3">B05.10</strain>
    </source>
</reference>
<accession>A0A384JBZ0</accession>
<evidence type="ECO:0000313" key="3">
    <source>
        <dbReference type="Proteomes" id="UP000001798"/>
    </source>
</evidence>
<gene>
    <name evidence="2" type="primary">Bcado1</name>
    <name evidence="2" type="ORF">BCIN_03g02520</name>
</gene>
<feature type="region of interest" description="Disordered" evidence="1">
    <location>
        <begin position="61"/>
        <end position="81"/>
    </location>
</feature>
<evidence type="ECO:0000313" key="2">
    <source>
        <dbReference type="EMBL" id="ATZ47982.1"/>
    </source>
</evidence>
<dbReference type="EMBL" id="CP009807">
    <property type="protein sequence ID" value="ATZ47982.1"/>
    <property type="molecule type" value="Genomic_DNA"/>
</dbReference>
<reference evidence="2 3" key="1">
    <citation type="journal article" date="2011" name="PLoS Genet.">
        <title>Genomic analysis of the necrotrophic fungal pathogens Sclerotinia sclerotiorum and Botrytis cinerea.</title>
        <authorList>
            <person name="Amselem J."/>
            <person name="Cuomo C.A."/>
            <person name="van Kan J.A."/>
            <person name="Viaud M."/>
            <person name="Benito E.P."/>
            <person name="Couloux A."/>
            <person name="Coutinho P.M."/>
            <person name="de Vries R.P."/>
            <person name="Dyer P.S."/>
            <person name="Fillinger S."/>
            <person name="Fournier E."/>
            <person name="Gout L."/>
            <person name="Hahn M."/>
            <person name="Kohn L."/>
            <person name="Lapalu N."/>
            <person name="Plummer K.M."/>
            <person name="Pradier J.M."/>
            <person name="Quevillon E."/>
            <person name="Sharon A."/>
            <person name="Simon A."/>
            <person name="ten Have A."/>
            <person name="Tudzynski B."/>
            <person name="Tudzynski P."/>
            <person name="Wincker P."/>
            <person name="Andrew M."/>
            <person name="Anthouard V."/>
            <person name="Beever R.E."/>
            <person name="Beffa R."/>
            <person name="Benoit I."/>
            <person name="Bouzid O."/>
            <person name="Brault B."/>
            <person name="Chen Z."/>
            <person name="Choquer M."/>
            <person name="Collemare J."/>
            <person name="Cotton P."/>
            <person name="Danchin E.G."/>
            <person name="Da Silva C."/>
            <person name="Gautier A."/>
            <person name="Giraud C."/>
            <person name="Giraud T."/>
            <person name="Gonzalez C."/>
            <person name="Grossetete S."/>
            <person name="Guldener U."/>
            <person name="Henrissat B."/>
            <person name="Howlett B.J."/>
            <person name="Kodira C."/>
            <person name="Kretschmer M."/>
            <person name="Lappartient A."/>
            <person name="Leroch M."/>
            <person name="Levis C."/>
            <person name="Mauceli E."/>
            <person name="Neuveglise C."/>
            <person name="Oeser B."/>
            <person name="Pearson M."/>
            <person name="Poulain J."/>
            <person name="Poussereau N."/>
            <person name="Quesneville H."/>
            <person name="Rascle C."/>
            <person name="Schumacher J."/>
            <person name="Segurens B."/>
            <person name="Sexton A."/>
            <person name="Silva E."/>
            <person name="Sirven C."/>
            <person name="Soanes D.M."/>
            <person name="Talbot N.J."/>
            <person name="Templeton M."/>
            <person name="Yandava C."/>
            <person name="Yarden O."/>
            <person name="Zeng Q."/>
            <person name="Rollins J.A."/>
            <person name="Lebrun M.H."/>
            <person name="Dickman M."/>
        </authorList>
    </citation>
    <scope>NUCLEOTIDE SEQUENCE [LARGE SCALE GENOMIC DNA]</scope>
    <source>
        <strain evidence="2 3">B05.10</strain>
    </source>
</reference>
<dbReference type="VEuPathDB" id="FungiDB:Bcin03g02520"/>
<dbReference type="GeneID" id="5435611"/>
<dbReference type="AlphaFoldDB" id="A0A384JBZ0"/>
<protein>
    <submittedName>
        <fullName evidence="2">Bcado1</fullName>
    </submittedName>
</protein>
<dbReference type="Proteomes" id="UP000001798">
    <property type="component" value="Chromosome 3"/>
</dbReference>
<keyword evidence="3" id="KW-1185">Reference proteome</keyword>
<evidence type="ECO:0000256" key="1">
    <source>
        <dbReference type="SAM" id="MobiDB-lite"/>
    </source>
</evidence>